<dbReference type="GO" id="GO:0051082">
    <property type="term" value="F:unfolded protein binding"/>
    <property type="evidence" value="ECO:0007669"/>
    <property type="project" value="InterPro"/>
</dbReference>
<keyword evidence="4 8" id="KW-0067">ATP-binding</keyword>
<evidence type="ECO:0000256" key="8">
    <source>
        <dbReference type="PIRSR" id="PIRSR002583-1"/>
    </source>
</evidence>
<dbReference type="GO" id="GO:0005739">
    <property type="term" value="C:mitochondrion"/>
    <property type="evidence" value="ECO:0007669"/>
    <property type="project" value="UniProtKB-SubCell"/>
</dbReference>
<dbReference type="PANTHER" id="PTHR11528">
    <property type="entry name" value="HEAT SHOCK PROTEIN 90 FAMILY MEMBER"/>
    <property type="match status" value="1"/>
</dbReference>
<protein>
    <submittedName>
        <fullName evidence="11">Heat shock protein 75 kDa, mitochondrial</fullName>
    </submittedName>
</protein>
<dbReference type="GO" id="GO:0005524">
    <property type="term" value="F:ATP binding"/>
    <property type="evidence" value="ECO:0007669"/>
    <property type="project" value="UniProtKB-KW"/>
</dbReference>
<feature type="binding site" evidence="8">
    <location>
        <position position="217"/>
    </location>
    <ligand>
        <name>ATP</name>
        <dbReference type="ChEBI" id="CHEBI:30616"/>
    </ligand>
</feature>
<dbReference type="Gene3D" id="3.40.50.11260">
    <property type="match status" value="1"/>
</dbReference>
<dbReference type="SUPFAM" id="SSF110942">
    <property type="entry name" value="HSP90 C-terminal domain"/>
    <property type="match status" value="1"/>
</dbReference>
<keyword evidence="10" id="KW-1185">Reference proteome</keyword>
<dbReference type="Pfam" id="PF00183">
    <property type="entry name" value="HSP90"/>
    <property type="match status" value="1"/>
</dbReference>
<dbReference type="Pfam" id="PF13589">
    <property type="entry name" value="HATPase_c_3"/>
    <property type="match status" value="1"/>
</dbReference>
<name>A0A183UCW2_TOXCA</name>
<dbReference type="Proteomes" id="UP000050794">
    <property type="component" value="Unassembled WGS sequence"/>
</dbReference>
<reference evidence="11" key="1">
    <citation type="submission" date="2016-06" db="UniProtKB">
        <authorList>
            <consortium name="WormBaseParasite"/>
        </authorList>
    </citation>
    <scope>IDENTIFICATION</scope>
</reference>
<feature type="binding site" evidence="8">
    <location>
        <begin position="142"/>
        <end position="143"/>
    </location>
    <ligand>
        <name>ATP</name>
        <dbReference type="ChEBI" id="CHEBI:30616"/>
    </ligand>
</feature>
<feature type="binding site" evidence="8">
    <location>
        <position position="122"/>
    </location>
    <ligand>
        <name>ATP</name>
        <dbReference type="ChEBI" id="CHEBI:30616"/>
    </ligand>
</feature>
<feature type="binding site" evidence="8">
    <location>
        <position position="127"/>
    </location>
    <ligand>
        <name>ATP</name>
        <dbReference type="ChEBI" id="CHEBI:30616"/>
    </ligand>
</feature>
<dbReference type="InterPro" id="IPR020575">
    <property type="entry name" value="Hsp90_N"/>
</dbReference>
<dbReference type="HAMAP" id="MF_00505">
    <property type="entry name" value="HSP90"/>
    <property type="match status" value="1"/>
</dbReference>
<feature type="binding site" evidence="8">
    <location>
        <position position="82"/>
    </location>
    <ligand>
        <name>ATP</name>
        <dbReference type="ChEBI" id="CHEBI:30616"/>
    </ligand>
</feature>
<organism evidence="10 11">
    <name type="scientific">Toxocara canis</name>
    <name type="common">Canine roundworm</name>
    <dbReference type="NCBI Taxonomy" id="6265"/>
    <lineage>
        <taxon>Eukaryota</taxon>
        <taxon>Metazoa</taxon>
        <taxon>Ecdysozoa</taxon>
        <taxon>Nematoda</taxon>
        <taxon>Chromadorea</taxon>
        <taxon>Rhabditida</taxon>
        <taxon>Spirurina</taxon>
        <taxon>Ascaridomorpha</taxon>
        <taxon>Ascaridoidea</taxon>
        <taxon>Toxocaridae</taxon>
        <taxon>Toxocara</taxon>
    </lineage>
</organism>
<dbReference type="AlphaFoldDB" id="A0A183UCW2"/>
<proteinExistence type="inferred from homology"/>
<evidence type="ECO:0000256" key="3">
    <source>
        <dbReference type="ARBA" id="ARBA00022741"/>
    </source>
</evidence>
<dbReference type="PIRSF" id="PIRSF002583">
    <property type="entry name" value="Hsp90"/>
    <property type="match status" value="1"/>
</dbReference>
<dbReference type="SUPFAM" id="SSF54211">
    <property type="entry name" value="Ribosomal protein S5 domain 2-like"/>
    <property type="match status" value="1"/>
</dbReference>
<dbReference type="FunFam" id="1.20.120.790:FF:000004">
    <property type="entry name" value="Heat shock protein 75 kDa"/>
    <property type="match status" value="1"/>
</dbReference>
<feature type="binding site" evidence="8">
    <location>
        <position position="376"/>
    </location>
    <ligand>
        <name>ATP</name>
        <dbReference type="ChEBI" id="CHEBI:30616"/>
    </ligand>
</feature>
<feature type="binding site" evidence="8">
    <location>
        <position position="78"/>
    </location>
    <ligand>
        <name>ATP</name>
        <dbReference type="ChEBI" id="CHEBI:30616"/>
    </ligand>
</feature>
<keyword evidence="3 8" id="KW-0547">Nucleotide-binding</keyword>
<evidence type="ECO:0000256" key="1">
    <source>
        <dbReference type="ARBA" id="ARBA00004173"/>
    </source>
</evidence>
<keyword evidence="5" id="KW-0809">Transit peptide</keyword>
<dbReference type="WBParaSite" id="TCNE_0000633201-mRNA-1">
    <property type="protein sequence ID" value="TCNE_0000633201-mRNA-1"/>
    <property type="gene ID" value="TCNE_0000633201"/>
</dbReference>
<evidence type="ECO:0000313" key="10">
    <source>
        <dbReference type="Proteomes" id="UP000050794"/>
    </source>
</evidence>
<dbReference type="CDD" id="cd16927">
    <property type="entry name" value="HATPase_Hsp90-like"/>
    <property type="match status" value="1"/>
</dbReference>
<keyword evidence="6" id="KW-0496">Mitochondrion</keyword>
<reference evidence="9 10" key="2">
    <citation type="submission" date="2018-11" db="EMBL/GenBank/DDBJ databases">
        <authorList>
            <consortium name="Pathogen Informatics"/>
        </authorList>
    </citation>
    <scope>NUCLEOTIDE SEQUENCE [LARGE SCALE GENOMIC DNA]</scope>
</reference>
<evidence type="ECO:0000313" key="9">
    <source>
        <dbReference type="EMBL" id="VDM37644.1"/>
    </source>
</evidence>
<dbReference type="InterPro" id="IPR037196">
    <property type="entry name" value="HSP90_C"/>
</dbReference>
<feature type="binding site" evidence="8">
    <location>
        <position position="141"/>
    </location>
    <ligand>
        <name>ATP</name>
        <dbReference type="ChEBI" id="CHEBI:30616"/>
    </ligand>
</feature>
<evidence type="ECO:0000256" key="5">
    <source>
        <dbReference type="ARBA" id="ARBA00022946"/>
    </source>
</evidence>
<dbReference type="SUPFAM" id="SSF55874">
    <property type="entry name" value="ATPase domain of HSP90 chaperone/DNA topoisomerase II/histidine kinase"/>
    <property type="match status" value="1"/>
</dbReference>
<dbReference type="GO" id="GO:0140662">
    <property type="term" value="F:ATP-dependent protein folding chaperone"/>
    <property type="evidence" value="ECO:0007669"/>
    <property type="project" value="InterPro"/>
</dbReference>
<keyword evidence="7" id="KW-0143">Chaperone</keyword>
<evidence type="ECO:0000256" key="4">
    <source>
        <dbReference type="ARBA" id="ARBA00022840"/>
    </source>
</evidence>
<evidence type="ECO:0000256" key="7">
    <source>
        <dbReference type="ARBA" id="ARBA00023186"/>
    </source>
</evidence>
<comment type="similarity">
    <text evidence="2">Belongs to the heat shock protein 90 family.</text>
</comment>
<evidence type="ECO:0000256" key="6">
    <source>
        <dbReference type="ARBA" id="ARBA00023128"/>
    </source>
</evidence>
<dbReference type="FunFam" id="3.40.50.11260:FF:000004">
    <property type="entry name" value="Heat shock protein 75 mitochondrial"/>
    <property type="match status" value="1"/>
</dbReference>
<dbReference type="PRINTS" id="PR00775">
    <property type="entry name" value="HEATSHOCK90"/>
</dbReference>
<gene>
    <name evidence="9" type="ORF">TCNE_LOCUS6332</name>
</gene>
<dbReference type="InterPro" id="IPR001404">
    <property type="entry name" value="Hsp90_fam"/>
</dbReference>
<dbReference type="GO" id="GO:0016887">
    <property type="term" value="F:ATP hydrolysis activity"/>
    <property type="evidence" value="ECO:0007669"/>
    <property type="project" value="InterPro"/>
</dbReference>
<feature type="binding site" evidence="8">
    <location>
        <begin position="167"/>
        <end position="172"/>
    </location>
    <ligand>
        <name>ATP</name>
        <dbReference type="ChEBI" id="CHEBI:30616"/>
    </ligand>
</feature>
<dbReference type="InterPro" id="IPR020568">
    <property type="entry name" value="Ribosomal_Su5_D2-typ_SF"/>
</dbReference>
<evidence type="ECO:0000256" key="2">
    <source>
        <dbReference type="ARBA" id="ARBA00008239"/>
    </source>
</evidence>
<dbReference type="GO" id="GO:0070013">
    <property type="term" value="C:intracellular organelle lumen"/>
    <property type="evidence" value="ECO:0007669"/>
    <property type="project" value="UniProtKB-ARBA"/>
</dbReference>
<dbReference type="InterPro" id="IPR036890">
    <property type="entry name" value="HATPase_C_sf"/>
</dbReference>
<evidence type="ECO:0000313" key="11">
    <source>
        <dbReference type="WBParaSite" id="TCNE_0000633201-mRNA-1"/>
    </source>
</evidence>
<dbReference type="EMBL" id="UYWY01019475">
    <property type="protein sequence ID" value="VDM37644.1"/>
    <property type="molecule type" value="Genomic_DNA"/>
</dbReference>
<accession>A0A183UCW2</accession>
<dbReference type="NCBIfam" id="NF003555">
    <property type="entry name" value="PRK05218.1"/>
    <property type="match status" value="1"/>
</dbReference>
<comment type="subcellular location">
    <subcellularLocation>
        <location evidence="1">Mitochondrion</location>
    </subcellularLocation>
</comment>
<sequence>MLRSVMSARSLLRVVRRQPRMVATYRLPSTPLSTVIVRQYSETAQKPAEKFEFQAETKNLLDIVAKSLYSDQEVFIRELVSNASDALEKRRCAHLSSGDDANIAYEIKITTDENTKKLVFEDNGIGMDREDLVKCLGTIAKSGSKEFVEEQKVKNASEASAESIIGQFGVGFYSAFMVANQVTVSTRKEGTDVGYIWKWTGADEYSIEETGALPIGTKVEIMLKPGDASEFSKPQRVIDVINKYSYFITLPITVNGERVNTMNAIWTMNPKEVTNEMHDTFFRQLAKTHLPHLVTDRPQFTIHYKADAPINVRALLYAPSHNVSTLEFASGTEESGVSLYARRVLIKANAKELLPRYLRFLVGVVDSEDIPLNLSREMLQMDAVLIKLRRVLTDKIVSFFLTQMKKDRIKYGEFYKGYSLFFKEGLCIEQDQNVKEQIASLLLFESSSLKPGVKTSLNEYVDRMQEGQKEIYYLFAPNRQLAENSPYFEMFKSQNREVLFAYEAADETVFLSLPQYKMKQLKSVDNWAKTEGADQPSAETTTIRDVDKKDLLDWMKTTLGSVKVYEIKSSNRISEHPCMLTVRTEMGMARHLLRIGQIKDMEHLVFLQPTLHVNLNHPIISALVKLHKSDPNLAQMVVEQIYDNALVTSGLMKDSSQMIARINRLLSELLKPAKSSILTP</sequence>
<dbReference type="FunFam" id="3.30.230.80:FF:000004">
    <property type="entry name" value="Heat shock protein 75 kDa"/>
    <property type="match status" value="1"/>
</dbReference>
<dbReference type="Gene3D" id="3.30.565.10">
    <property type="entry name" value="Histidine kinase-like ATPase, C-terminal domain"/>
    <property type="match status" value="1"/>
</dbReference>
<dbReference type="Gene3D" id="1.20.120.790">
    <property type="entry name" value="Heat shock protein 90, C-terminal domain"/>
    <property type="match status" value="1"/>
</dbReference>
<dbReference type="Gene3D" id="3.30.230.80">
    <property type="match status" value="1"/>
</dbReference>